<keyword evidence="2" id="KW-1133">Transmembrane helix</keyword>
<evidence type="ECO:0000256" key="2">
    <source>
        <dbReference type="SAM" id="Phobius"/>
    </source>
</evidence>
<feature type="transmembrane region" description="Helical" evidence="2">
    <location>
        <begin position="87"/>
        <end position="109"/>
    </location>
</feature>
<feature type="region of interest" description="Disordered" evidence="1">
    <location>
        <begin position="217"/>
        <end position="283"/>
    </location>
</feature>
<evidence type="ECO:0000313" key="4">
    <source>
        <dbReference type="Proteomes" id="UP000722989"/>
    </source>
</evidence>
<accession>A0ABX0Y2T1</accession>
<evidence type="ECO:0000313" key="3">
    <source>
        <dbReference type="EMBL" id="NJC72427.1"/>
    </source>
</evidence>
<name>A0ABX0Y2T1_9ACTN</name>
<dbReference type="RefSeq" id="WP_167927331.1">
    <property type="nucleotide sequence ID" value="NZ_JAATVY010000018.1"/>
</dbReference>
<evidence type="ECO:0008006" key="5">
    <source>
        <dbReference type="Google" id="ProtNLM"/>
    </source>
</evidence>
<sequence>MHKRRQGRIGLAEADRLVAGAPQPPEQCGLSVLLTAAAAAPFPEELADERAAVAGFARARREAGPATFPAVAVAPVKTRRIPLPRTAVVKVAVGLAVATTGGTAFAAAATTGSLPTGIQEQAHHLLAPLGVPAPSTATRPPSTRPHTGASAGADSGPAGTSPAPGGVVRSGDPRSPQAAELCTAWEAAQQRQHGKPFTPPQRRALAAVAGGEQNIPAFCADVSGDQPGQGSSPGTPTPRPDAPTAGRTHPGGGEGNKNGGGNKKGNGHPSGKPAKSHDPHPKG</sequence>
<comment type="caution">
    <text evidence="3">The sequence shown here is derived from an EMBL/GenBank/DDBJ whole genome shotgun (WGS) entry which is preliminary data.</text>
</comment>
<protein>
    <recommendedName>
        <fullName evidence="5">DUF5667 domain-containing protein</fullName>
    </recommendedName>
</protein>
<feature type="region of interest" description="Disordered" evidence="1">
    <location>
        <begin position="130"/>
        <end position="179"/>
    </location>
</feature>
<proteinExistence type="predicted"/>
<feature type="compositionally biased region" description="Low complexity" evidence="1">
    <location>
        <begin position="132"/>
        <end position="166"/>
    </location>
</feature>
<feature type="compositionally biased region" description="Gly residues" evidence="1">
    <location>
        <begin position="249"/>
        <end position="264"/>
    </location>
</feature>
<dbReference type="EMBL" id="JAATVY010000018">
    <property type="protein sequence ID" value="NJC72427.1"/>
    <property type="molecule type" value="Genomic_DNA"/>
</dbReference>
<dbReference type="Proteomes" id="UP000722989">
    <property type="component" value="Unassembled WGS sequence"/>
</dbReference>
<gene>
    <name evidence="3" type="ORF">HC031_22295</name>
</gene>
<evidence type="ECO:0000256" key="1">
    <source>
        <dbReference type="SAM" id="MobiDB-lite"/>
    </source>
</evidence>
<organism evidence="3 4">
    <name type="scientific">Planosporangium thailandense</name>
    <dbReference type="NCBI Taxonomy" id="765197"/>
    <lineage>
        <taxon>Bacteria</taxon>
        <taxon>Bacillati</taxon>
        <taxon>Actinomycetota</taxon>
        <taxon>Actinomycetes</taxon>
        <taxon>Micromonosporales</taxon>
        <taxon>Micromonosporaceae</taxon>
        <taxon>Planosporangium</taxon>
    </lineage>
</organism>
<keyword evidence="2" id="KW-0472">Membrane</keyword>
<keyword evidence="2" id="KW-0812">Transmembrane</keyword>
<reference evidence="3 4" key="1">
    <citation type="submission" date="2020-03" db="EMBL/GenBank/DDBJ databases">
        <title>WGS of the type strain of Planosporangium spp.</title>
        <authorList>
            <person name="Thawai C."/>
        </authorList>
    </citation>
    <scope>NUCLEOTIDE SEQUENCE [LARGE SCALE GENOMIC DNA]</scope>
    <source>
        <strain evidence="3 4">TBRC 5610</strain>
    </source>
</reference>
<feature type="compositionally biased region" description="Low complexity" evidence="1">
    <location>
        <begin position="224"/>
        <end position="234"/>
    </location>
</feature>
<keyword evidence="4" id="KW-1185">Reference proteome</keyword>